<keyword evidence="3" id="KW-1185">Reference proteome</keyword>
<proteinExistence type="predicted"/>
<protein>
    <recommendedName>
        <fullName evidence="4">Cell wall protein</fullName>
    </recommendedName>
</protein>
<keyword evidence="1" id="KW-0732">Signal</keyword>
<dbReference type="EMBL" id="MU005778">
    <property type="protein sequence ID" value="KAF2705499.1"/>
    <property type="molecule type" value="Genomic_DNA"/>
</dbReference>
<name>A0A6G1JY14_9PLEO</name>
<sequence length="170" mass="17449">MTFLSLLFLAGAALALPAPQKGGGNATCNSVLTAQLVGGIQANLNIQAQELQGVQTLASLTAANSTGRALPNNAVSDFQLTQSNVLTIQQKGIDIRAQNQKLASELNSPAAQGLAVVAMAQVMEVMQVKSLTGSGPADAKTLQLLVTEVQGGTKQNMMNLMAAESACKKA</sequence>
<feature type="signal peptide" evidence="1">
    <location>
        <begin position="1"/>
        <end position="15"/>
    </location>
</feature>
<gene>
    <name evidence="2" type="ORF">K504DRAFT_493942</name>
</gene>
<accession>A0A6G1JY14</accession>
<dbReference type="OrthoDB" id="3638982at2759"/>
<dbReference type="Proteomes" id="UP000799428">
    <property type="component" value="Unassembled WGS sequence"/>
</dbReference>
<feature type="chain" id="PRO_5026066252" description="Cell wall protein" evidence="1">
    <location>
        <begin position="16"/>
        <end position="170"/>
    </location>
</feature>
<evidence type="ECO:0000256" key="1">
    <source>
        <dbReference type="SAM" id="SignalP"/>
    </source>
</evidence>
<organism evidence="2 3">
    <name type="scientific">Pleomassaria siparia CBS 279.74</name>
    <dbReference type="NCBI Taxonomy" id="1314801"/>
    <lineage>
        <taxon>Eukaryota</taxon>
        <taxon>Fungi</taxon>
        <taxon>Dikarya</taxon>
        <taxon>Ascomycota</taxon>
        <taxon>Pezizomycotina</taxon>
        <taxon>Dothideomycetes</taxon>
        <taxon>Pleosporomycetidae</taxon>
        <taxon>Pleosporales</taxon>
        <taxon>Pleomassariaceae</taxon>
        <taxon>Pleomassaria</taxon>
    </lineage>
</organism>
<evidence type="ECO:0000313" key="2">
    <source>
        <dbReference type="EMBL" id="KAF2705499.1"/>
    </source>
</evidence>
<dbReference type="AlphaFoldDB" id="A0A6G1JY14"/>
<evidence type="ECO:0008006" key="4">
    <source>
        <dbReference type="Google" id="ProtNLM"/>
    </source>
</evidence>
<reference evidence="2" key="1">
    <citation type="journal article" date="2020" name="Stud. Mycol.">
        <title>101 Dothideomycetes genomes: a test case for predicting lifestyles and emergence of pathogens.</title>
        <authorList>
            <person name="Haridas S."/>
            <person name="Albert R."/>
            <person name="Binder M."/>
            <person name="Bloem J."/>
            <person name="Labutti K."/>
            <person name="Salamov A."/>
            <person name="Andreopoulos B."/>
            <person name="Baker S."/>
            <person name="Barry K."/>
            <person name="Bills G."/>
            <person name="Bluhm B."/>
            <person name="Cannon C."/>
            <person name="Castanera R."/>
            <person name="Culley D."/>
            <person name="Daum C."/>
            <person name="Ezra D."/>
            <person name="Gonzalez J."/>
            <person name="Henrissat B."/>
            <person name="Kuo A."/>
            <person name="Liang C."/>
            <person name="Lipzen A."/>
            <person name="Lutzoni F."/>
            <person name="Magnuson J."/>
            <person name="Mondo S."/>
            <person name="Nolan M."/>
            <person name="Ohm R."/>
            <person name="Pangilinan J."/>
            <person name="Park H.-J."/>
            <person name="Ramirez L."/>
            <person name="Alfaro M."/>
            <person name="Sun H."/>
            <person name="Tritt A."/>
            <person name="Yoshinaga Y."/>
            <person name="Zwiers L.-H."/>
            <person name="Turgeon B."/>
            <person name="Goodwin S."/>
            <person name="Spatafora J."/>
            <person name="Crous P."/>
            <person name="Grigoriev I."/>
        </authorList>
    </citation>
    <scope>NUCLEOTIDE SEQUENCE</scope>
    <source>
        <strain evidence="2">CBS 279.74</strain>
    </source>
</reference>
<evidence type="ECO:0000313" key="3">
    <source>
        <dbReference type="Proteomes" id="UP000799428"/>
    </source>
</evidence>